<dbReference type="RefSeq" id="WP_144198242.1">
    <property type="nucleotide sequence ID" value="NZ_CAJPVH010000001.1"/>
</dbReference>
<accession>A0AAE9I241</accession>
<evidence type="ECO:0000259" key="2">
    <source>
        <dbReference type="PROSITE" id="PS50887"/>
    </source>
</evidence>
<reference evidence="4" key="3">
    <citation type="submission" date="2022-05" db="EMBL/GenBank/DDBJ databases">
        <authorList>
            <person name="Kunte H.-J."/>
        </authorList>
    </citation>
    <scope>NUCLEOTIDE SEQUENCE</scope>
    <source>
        <strain evidence="4">G5</strain>
    </source>
</reference>
<feature type="domain" description="EAL" evidence="1">
    <location>
        <begin position="176"/>
        <end position="427"/>
    </location>
</feature>
<dbReference type="PROSITE" id="PS50887">
    <property type="entry name" value="GGDEF"/>
    <property type="match status" value="1"/>
</dbReference>
<dbReference type="Proteomes" id="UP001056132">
    <property type="component" value="Chromosome 2"/>
</dbReference>
<dbReference type="SUPFAM" id="SSF55073">
    <property type="entry name" value="Nucleotide cyclase"/>
    <property type="match status" value="1"/>
</dbReference>
<evidence type="ECO:0000259" key="1">
    <source>
        <dbReference type="PROSITE" id="PS50883"/>
    </source>
</evidence>
<sequence length="440" mass="46788">MSAGTHDTPPAMDGNRAVQPAAFIAALDEHRAQVGTAHPLAVLVIRLDRFQHACDTLGPARANRLRAEIKSRVASLATMPAVMQWLGPADLGVACVLPEGTDDPGCLSMTIAAVLGRPYLVDGFELFLSCSIGAAMDHPDSATERNLQQAFDAMLQINRRGGDGVGRADLPTPPRMAPLLAALPHAIARGELSLHLQPRALLSTAEIVAYTVRLRWQHAVLGRIGPQDFLPAAEALGMMDELGQWILQQLLPLMRATEAVAPVPFTLLASSSQLQSPGTIDMLRRAVDAYGVGPGRLCVEVPVSIVPDSPETARKAALLHDTGIGMALSDFTDNAASLRALESTRPDVITLDARHLGHATRSGDIAAHLRAACVLAHAHGVPVCAKGVETRVQLEAVRAWGCDSVQGYLLAQPFPAHWLAQTHAAIVNRARQLLGPSLRP</sequence>
<dbReference type="Gene3D" id="3.20.20.450">
    <property type="entry name" value="EAL domain"/>
    <property type="match status" value="1"/>
</dbReference>
<dbReference type="PANTHER" id="PTHR33121">
    <property type="entry name" value="CYCLIC DI-GMP PHOSPHODIESTERASE PDEF"/>
    <property type="match status" value="1"/>
</dbReference>
<dbReference type="AlphaFoldDB" id="A0AAE9I241"/>
<dbReference type="KEGG" id="ccam:M5D45_24380"/>
<dbReference type="InterPro" id="IPR035919">
    <property type="entry name" value="EAL_sf"/>
</dbReference>
<dbReference type="Proteomes" id="UP000318943">
    <property type="component" value="Unassembled WGS sequence"/>
</dbReference>
<dbReference type="InterPro" id="IPR000160">
    <property type="entry name" value="GGDEF_dom"/>
</dbReference>
<organism evidence="4 6">
    <name type="scientific">Cupriavidus campinensis</name>
    <dbReference type="NCBI Taxonomy" id="151783"/>
    <lineage>
        <taxon>Bacteria</taxon>
        <taxon>Pseudomonadati</taxon>
        <taxon>Pseudomonadota</taxon>
        <taxon>Betaproteobacteria</taxon>
        <taxon>Burkholderiales</taxon>
        <taxon>Burkholderiaceae</taxon>
        <taxon>Cupriavidus</taxon>
    </lineage>
</organism>
<dbReference type="InterPro" id="IPR001633">
    <property type="entry name" value="EAL_dom"/>
</dbReference>
<dbReference type="SUPFAM" id="SSF141868">
    <property type="entry name" value="EAL domain-like"/>
    <property type="match status" value="1"/>
</dbReference>
<dbReference type="InterPro" id="IPR050706">
    <property type="entry name" value="Cyclic-di-GMP_PDE-like"/>
</dbReference>
<evidence type="ECO:0000313" key="4">
    <source>
        <dbReference type="EMBL" id="URF06258.1"/>
    </source>
</evidence>
<dbReference type="EMBL" id="CP097331">
    <property type="protein sequence ID" value="URF06258.1"/>
    <property type="molecule type" value="Genomic_DNA"/>
</dbReference>
<name>A0AAE9I241_9BURK</name>
<dbReference type="InterPro" id="IPR029787">
    <property type="entry name" value="Nucleotide_cyclase"/>
</dbReference>
<protein>
    <submittedName>
        <fullName evidence="4">Bifunctional diguanylate cyclase/phosphodiesterase</fullName>
    </submittedName>
    <submittedName>
        <fullName evidence="3">GGDEF domain-containing protein</fullName>
    </submittedName>
</protein>
<keyword evidence="5" id="KW-1185">Reference proteome</keyword>
<evidence type="ECO:0000313" key="5">
    <source>
        <dbReference type="Proteomes" id="UP000318943"/>
    </source>
</evidence>
<dbReference type="GO" id="GO:0071111">
    <property type="term" value="F:cyclic-guanylate-specific phosphodiesterase activity"/>
    <property type="evidence" value="ECO:0007669"/>
    <property type="project" value="InterPro"/>
</dbReference>
<dbReference type="CDD" id="cd01948">
    <property type="entry name" value="EAL"/>
    <property type="match status" value="1"/>
</dbReference>
<reference evidence="4" key="2">
    <citation type="journal article" date="2022" name="Microbiol. Resour. Announc.">
        <title>Genome Sequence of Cupriavidus campinensis Strain G5, a Member of a Bacterial Consortium Capable of Polyethylene Degradation.</title>
        <authorList>
            <person name="Schneider B."/>
            <person name="Pfeiffer F."/>
            <person name="Dyall-Smith M."/>
            <person name="Kunte H.J."/>
        </authorList>
    </citation>
    <scope>NUCLEOTIDE SEQUENCE</scope>
    <source>
        <strain evidence="4">G5</strain>
    </source>
</reference>
<dbReference type="EMBL" id="VCIZ01000007">
    <property type="protein sequence ID" value="TSP12090.1"/>
    <property type="molecule type" value="Genomic_DNA"/>
</dbReference>
<proteinExistence type="predicted"/>
<gene>
    <name evidence="3" type="ORF">FGG12_13805</name>
    <name evidence="4" type="ORF">M5D45_24380</name>
</gene>
<dbReference type="InterPro" id="IPR043128">
    <property type="entry name" value="Rev_trsase/Diguanyl_cyclase"/>
</dbReference>
<evidence type="ECO:0000313" key="6">
    <source>
        <dbReference type="Proteomes" id="UP001056132"/>
    </source>
</evidence>
<evidence type="ECO:0000313" key="3">
    <source>
        <dbReference type="EMBL" id="TSP12090.1"/>
    </source>
</evidence>
<reference evidence="3 5" key="1">
    <citation type="submission" date="2019-05" db="EMBL/GenBank/DDBJ databases">
        <title>Whole genome sequence analysis of Cupriavidus campinensis S14E4C strain.</title>
        <authorList>
            <person name="Abbaszade G."/>
            <person name="Szabo A."/>
            <person name="Toumi M."/>
            <person name="Toth E."/>
        </authorList>
    </citation>
    <scope>NUCLEOTIDE SEQUENCE [LARGE SCALE GENOMIC DNA]</scope>
    <source>
        <strain evidence="3 5">S14E4C</strain>
    </source>
</reference>
<dbReference type="Pfam" id="PF00563">
    <property type="entry name" value="EAL"/>
    <property type="match status" value="1"/>
</dbReference>
<dbReference type="PROSITE" id="PS50883">
    <property type="entry name" value="EAL"/>
    <property type="match status" value="1"/>
</dbReference>
<dbReference type="Gene3D" id="3.30.70.270">
    <property type="match status" value="1"/>
</dbReference>
<dbReference type="PANTHER" id="PTHR33121:SF70">
    <property type="entry name" value="SIGNALING PROTEIN YKOW"/>
    <property type="match status" value="1"/>
</dbReference>
<dbReference type="SMART" id="SM00052">
    <property type="entry name" value="EAL"/>
    <property type="match status" value="1"/>
</dbReference>
<feature type="domain" description="GGDEF" evidence="2">
    <location>
        <begin position="38"/>
        <end position="170"/>
    </location>
</feature>